<accession>A0A0G2EFG5</accession>
<dbReference type="InterPro" id="IPR011059">
    <property type="entry name" value="Metal-dep_hydrolase_composite"/>
</dbReference>
<dbReference type="InterPro" id="IPR003764">
    <property type="entry name" value="GlcNAc_6-P_deAcase"/>
</dbReference>
<dbReference type="Proteomes" id="UP001430584">
    <property type="component" value="Unassembled WGS sequence"/>
</dbReference>
<evidence type="ECO:0000256" key="5">
    <source>
        <dbReference type="ARBA" id="ARBA00022801"/>
    </source>
</evidence>
<evidence type="ECO:0000313" key="15">
    <source>
        <dbReference type="Proteomes" id="UP000034182"/>
    </source>
</evidence>
<sequence>MPIATSPVRQPSGITKFTNCRLIKDDEIVYEDLWFSSVTGKVLHSQEIFYEHQLVPDHVIDLGGRIVSPGFLDVQLNGGFGFDFSVVPDDVSLYAKGVLRVNKSLITTGVTSYLPTLTSQKAEVYQKALPYLGPSGLRRNAGDGAESLGAHCEGPFMSPTKNGIHNVAVLRTAPNGMADLEDCYGAENMEPEYSPIRMITLAPELPGTLSCVPELKARGIDVSIGHSEATFEEATAAIDAGAKMITHLFNAMRPLHHRNPGIFGLLGTAAPSSQKPFFGLIADGIHLHSTTVKIAWHAHPDGMVLVTDAMALAGLADGTYEWTNGSRIVKRGPVLTQEETGRIAGSAVSLIECVNNFLNWTGATVPQALKAVTDTPARMLGLQGLKGSLHPGADADLVVLDEELDGNGGRKLRVDQVWKFGEPVFNTMKMAQF</sequence>
<dbReference type="Proteomes" id="UP000034182">
    <property type="component" value="Unassembled WGS sequence"/>
</dbReference>
<feature type="active site" description="Proton donor/acceptor" evidence="8">
    <location>
        <position position="308"/>
    </location>
</feature>
<dbReference type="CDD" id="cd00854">
    <property type="entry name" value="NagA"/>
    <property type="match status" value="1"/>
</dbReference>
<feature type="domain" description="Amidohydrolase-related" evidence="11">
    <location>
        <begin position="66"/>
        <end position="402"/>
    </location>
</feature>
<evidence type="ECO:0000256" key="2">
    <source>
        <dbReference type="ARBA" id="ARBA00011899"/>
    </source>
</evidence>
<feature type="binding site" evidence="9">
    <location>
        <begin position="250"/>
        <end position="251"/>
    </location>
    <ligand>
        <name>substrate</name>
    </ligand>
</feature>
<dbReference type="InterPro" id="IPR006680">
    <property type="entry name" value="Amidohydro-rel"/>
</dbReference>
<keyword evidence="4 10" id="KW-0479">Metal-binding</keyword>
<proteinExistence type="inferred from homology"/>
<reference evidence="13 15" key="2">
    <citation type="submission" date="2015-05" db="EMBL/GenBank/DDBJ databases">
        <title>Distinctive expansion of gene families associated with plant cell wall degradation and secondary metabolism in the genomes of grapevine trunk pathogens.</title>
        <authorList>
            <person name="Lawrence D.P."/>
            <person name="Travadon R."/>
            <person name="Rolshausen P.E."/>
            <person name="Baumgartner K."/>
        </authorList>
    </citation>
    <scope>NUCLEOTIDE SEQUENCE [LARGE SCALE GENOMIC DNA]</scope>
    <source>
        <strain evidence="13">DS831</strain>
    </source>
</reference>
<dbReference type="Gene3D" id="3.20.20.140">
    <property type="entry name" value="Metal-dependent hydrolases"/>
    <property type="match status" value="1"/>
</dbReference>
<evidence type="ECO:0000256" key="6">
    <source>
        <dbReference type="ARBA" id="ARBA00023277"/>
    </source>
</evidence>
<feature type="binding site" evidence="9">
    <location>
        <position position="286"/>
    </location>
    <ligand>
        <name>substrate</name>
    </ligand>
</feature>
<evidence type="ECO:0000313" key="13">
    <source>
        <dbReference type="EMBL" id="KKY21194.1"/>
    </source>
</evidence>
<feature type="binding site" evidence="9">
    <location>
        <begin position="343"/>
        <end position="345"/>
    </location>
    <ligand>
        <name>substrate</name>
    </ligand>
</feature>
<dbReference type="PIRSF" id="PIRSF038994">
    <property type="entry name" value="NagA"/>
    <property type="match status" value="1"/>
</dbReference>
<feature type="binding site" evidence="9">
    <location>
        <position position="258"/>
    </location>
    <ligand>
        <name>substrate</name>
    </ligand>
</feature>
<feature type="binding site" evidence="9">
    <location>
        <position position="164"/>
    </location>
    <ligand>
        <name>substrate</name>
    </ligand>
</feature>
<dbReference type="SUPFAM" id="SSF51556">
    <property type="entry name" value="Metallo-dependent hydrolases"/>
    <property type="match status" value="1"/>
</dbReference>
<evidence type="ECO:0000313" key="17">
    <source>
        <dbReference type="Proteomes" id="UP001430584"/>
    </source>
</evidence>
<keyword evidence="6" id="KW-0119">Carbohydrate metabolism</keyword>
<reference evidence="12 17" key="4">
    <citation type="submission" date="2024-02" db="EMBL/GenBank/DDBJ databases">
        <title>De novo assembly and annotation of 12 fungi associated with fruit tree decline syndrome in Ontario, Canada.</title>
        <authorList>
            <person name="Sulman M."/>
            <person name="Ellouze W."/>
            <person name="Ilyukhin E."/>
        </authorList>
    </citation>
    <scope>NUCLEOTIDE SEQUENCE [LARGE SCALE GENOMIC DNA]</scope>
    <source>
        <strain evidence="12 17">FDS-637</strain>
    </source>
</reference>
<evidence type="ECO:0000256" key="4">
    <source>
        <dbReference type="ARBA" id="ARBA00022723"/>
    </source>
</evidence>
<organism evidence="13 15">
    <name type="scientific">Diplodia seriata</name>
    <dbReference type="NCBI Taxonomy" id="420778"/>
    <lineage>
        <taxon>Eukaryota</taxon>
        <taxon>Fungi</taxon>
        <taxon>Dikarya</taxon>
        <taxon>Ascomycota</taxon>
        <taxon>Pezizomycotina</taxon>
        <taxon>Dothideomycetes</taxon>
        <taxon>Dothideomycetes incertae sedis</taxon>
        <taxon>Botryosphaeriales</taxon>
        <taxon>Botryosphaeriaceae</taxon>
        <taxon>Diplodia</taxon>
    </lineage>
</organism>
<dbReference type="RefSeq" id="XP_066637962.1">
    <property type="nucleotide sequence ID" value="XM_066772683.1"/>
</dbReference>
<keyword evidence="17" id="KW-1185">Reference proteome</keyword>
<dbReference type="PANTHER" id="PTHR11113:SF14">
    <property type="entry name" value="N-ACETYLGLUCOSAMINE-6-PHOSPHATE DEACETYLASE"/>
    <property type="match status" value="1"/>
</dbReference>
<feature type="binding site" evidence="10">
    <location>
        <position position="226"/>
    </location>
    <ligand>
        <name>Zn(2+)</name>
        <dbReference type="ChEBI" id="CHEBI:29105"/>
    </ligand>
</feature>
<comment type="similarity">
    <text evidence="1">Belongs to the metallo-dependent hydrolases superfamily. NagA family.</text>
</comment>
<evidence type="ECO:0000256" key="10">
    <source>
        <dbReference type="PIRSR" id="PIRSR038994-3"/>
    </source>
</evidence>
<dbReference type="EMBL" id="MSZU01000114">
    <property type="protein sequence ID" value="OMP81868.1"/>
    <property type="molecule type" value="Genomic_DNA"/>
</dbReference>
<feature type="binding site" evidence="10">
    <location>
        <position position="153"/>
    </location>
    <ligand>
        <name>Zn(2+)</name>
        <dbReference type="ChEBI" id="CHEBI:29105"/>
    </ligand>
</feature>
<evidence type="ECO:0000256" key="1">
    <source>
        <dbReference type="ARBA" id="ARBA00010716"/>
    </source>
</evidence>
<dbReference type="GeneID" id="92005272"/>
<dbReference type="EMBL" id="LAQI01000086">
    <property type="protein sequence ID" value="KKY21194.1"/>
    <property type="molecule type" value="Genomic_DNA"/>
</dbReference>
<gene>
    <name evidence="12" type="primary">NAG2</name>
    <name evidence="14" type="ORF">BK809_0006177</name>
    <name evidence="12" type="ORF">SLS55_001187</name>
    <name evidence="13" type="ORF">UCDDS831_g04262</name>
</gene>
<evidence type="ECO:0000256" key="8">
    <source>
        <dbReference type="PIRSR" id="PIRSR038994-1"/>
    </source>
</evidence>
<feature type="binding site" evidence="10">
    <location>
        <position position="247"/>
    </location>
    <ligand>
        <name>Zn(2+)</name>
        <dbReference type="ChEBI" id="CHEBI:29105"/>
    </ligand>
</feature>
<protein>
    <recommendedName>
        <fullName evidence="3">N-acetylglucosamine-6-phosphate deacetylase</fullName>
        <ecNumber evidence="2">3.5.1.25</ecNumber>
    </recommendedName>
</protein>
<dbReference type="STRING" id="420778.A0A0G2EFG5"/>
<dbReference type="NCBIfam" id="TIGR00221">
    <property type="entry name" value="nagA"/>
    <property type="match status" value="1"/>
</dbReference>
<dbReference type="PANTHER" id="PTHR11113">
    <property type="entry name" value="N-ACETYLGLUCOSAMINE-6-PHOSPHATE DEACETYLASE"/>
    <property type="match status" value="1"/>
</dbReference>
<dbReference type="Proteomes" id="UP000190776">
    <property type="component" value="Unassembled WGS sequence"/>
</dbReference>
<comment type="caution">
    <text evidence="13">The sequence shown here is derived from an EMBL/GenBank/DDBJ whole genome shotgun (WGS) entry which is preliminary data.</text>
</comment>
<evidence type="ECO:0000259" key="11">
    <source>
        <dbReference type="Pfam" id="PF01979"/>
    </source>
</evidence>
<reference evidence="14 16" key="3">
    <citation type="submission" date="2017-01" db="EMBL/GenBank/DDBJ databases">
        <title>Draft genome sequence of Diplodia seriata F98.1, a fungal species involved in grapevine trunk diseases.</title>
        <authorList>
            <person name="Robert-Siegwald G."/>
            <person name="Vallet J."/>
            <person name="Abou-Mansour E."/>
            <person name="Xu J."/>
            <person name="Rey P."/>
            <person name="Bertsch C."/>
            <person name="Rego C."/>
            <person name="Larignon P."/>
            <person name="Fontaine F."/>
            <person name="Lebrun M.-H."/>
        </authorList>
    </citation>
    <scope>NUCLEOTIDE SEQUENCE [LARGE SCALE GENOMIC DNA]</scope>
    <source>
        <strain evidence="14 16">F98.1</strain>
    </source>
</reference>
<evidence type="ECO:0000256" key="7">
    <source>
        <dbReference type="ARBA" id="ARBA00047647"/>
    </source>
</evidence>
<dbReference type="OrthoDB" id="10264777at2759"/>
<dbReference type="GO" id="GO:0008448">
    <property type="term" value="F:N-acetylglucosamine-6-phosphate deacetylase activity"/>
    <property type="evidence" value="ECO:0007669"/>
    <property type="project" value="UniProtKB-EC"/>
</dbReference>
<comment type="cofactor">
    <cofactor evidence="10">
        <name>a divalent metal cation</name>
        <dbReference type="ChEBI" id="CHEBI:60240"/>
    </cofactor>
    <text evidence="10">Binds 1 divalent metal cation per subunit.</text>
</comment>
<dbReference type="InterPro" id="IPR032466">
    <property type="entry name" value="Metal_Hydrolase"/>
</dbReference>
<reference evidence="13 15" key="1">
    <citation type="submission" date="2015-03" db="EMBL/GenBank/DDBJ databases">
        <authorList>
            <person name="Morales-Cruz A."/>
            <person name="Amrine K.C."/>
            <person name="Cantu D."/>
        </authorList>
    </citation>
    <scope>NUCLEOTIDE SEQUENCE [LARGE SCALE GENOMIC DNA]</scope>
    <source>
        <strain evidence="13">DS831</strain>
    </source>
</reference>
<dbReference type="EC" id="3.5.1.25" evidence="2"/>
<keyword evidence="5" id="KW-0378">Hydrolase</keyword>
<evidence type="ECO:0000313" key="12">
    <source>
        <dbReference type="EMBL" id="KAL0265222.1"/>
    </source>
</evidence>
<dbReference type="GO" id="GO:0006046">
    <property type="term" value="P:N-acetylglucosamine catabolic process"/>
    <property type="evidence" value="ECO:0007669"/>
    <property type="project" value="TreeGrafter"/>
</dbReference>
<evidence type="ECO:0000313" key="14">
    <source>
        <dbReference type="EMBL" id="OMP81868.1"/>
    </source>
</evidence>
<evidence type="ECO:0000313" key="16">
    <source>
        <dbReference type="Proteomes" id="UP000190776"/>
    </source>
</evidence>
<dbReference type="GO" id="GO:0046872">
    <property type="term" value="F:metal ion binding"/>
    <property type="evidence" value="ECO:0007669"/>
    <property type="project" value="UniProtKB-KW"/>
</dbReference>
<dbReference type="AlphaFoldDB" id="A0A0G2EFG5"/>
<dbReference type="EMBL" id="JAJVCZ030000001">
    <property type="protein sequence ID" value="KAL0265222.1"/>
    <property type="molecule type" value="Genomic_DNA"/>
</dbReference>
<dbReference type="FunFam" id="3.20.20.140:FF:000065">
    <property type="entry name" value="N-acetylglucosamine-6-phosphate deacetylase"/>
    <property type="match status" value="1"/>
</dbReference>
<evidence type="ECO:0000256" key="9">
    <source>
        <dbReference type="PIRSR" id="PIRSR038994-2"/>
    </source>
</evidence>
<comment type="catalytic activity">
    <reaction evidence="7">
        <text>N-acetyl-D-glucosamine 6-phosphate + H2O = D-glucosamine 6-phosphate + acetate</text>
        <dbReference type="Rhea" id="RHEA:22936"/>
        <dbReference type="ChEBI" id="CHEBI:15377"/>
        <dbReference type="ChEBI" id="CHEBI:30089"/>
        <dbReference type="ChEBI" id="CHEBI:57513"/>
        <dbReference type="ChEBI" id="CHEBI:58725"/>
        <dbReference type="EC" id="3.5.1.25"/>
    </reaction>
</comment>
<name>A0A0G2EFG5_9PEZI</name>
<evidence type="ECO:0000256" key="3">
    <source>
        <dbReference type="ARBA" id="ARBA00018029"/>
    </source>
</evidence>
<dbReference type="Pfam" id="PF01979">
    <property type="entry name" value="Amidohydro_1"/>
    <property type="match status" value="1"/>
</dbReference>
<dbReference type="SUPFAM" id="SSF51338">
    <property type="entry name" value="Composite domain of metallo-dependent hydrolases"/>
    <property type="match status" value="1"/>
</dbReference>